<evidence type="ECO:0000313" key="3">
    <source>
        <dbReference type="EMBL" id="KAK7078144.1"/>
    </source>
</evidence>
<dbReference type="Gene3D" id="2.40.10.10">
    <property type="entry name" value="Trypsin-like serine proteases"/>
    <property type="match status" value="1"/>
</dbReference>
<accession>A0AAN9A8K2</accession>
<proteinExistence type="predicted"/>
<keyword evidence="4" id="KW-1185">Reference proteome</keyword>
<dbReference type="GO" id="GO:0006508">
    <property type="term" value="P:proteolysis"/>
    <property type="evidence" value="ECO:0007669"/>
    <property type="project" value="InterPro"/>
</dbReference>
<reference evidence="3 4" key="1">
    <citation type="submission" date="2023-11" db="EMBL/GenBank/DDBJ databases">
        <title>Halocaridina rubra genome assembly.</title>
        <authorList>
            <person name="Smith C."/>
        </authorList>
    </citation>
    <scope>NUCLEOTIDE SEQUENCE [LARGE SCALE GENOMIC DNA]</scope>
    <source>
        <strain evidence="3">EP-1</strain>
        <tissue evidence="3">Whole</tissue>
    </source>
</reference>
<dbReference type="AlphaFoldDB" id="A0AAN9A8K2"/>
<keyword evidence="1" id="KW-1015">Disulfide bond</keyword>
<organism evidence="3 4">
    <name type="scientific">Halocaridina rubra</name>
    <name type="common">Hawaiian red shrimp</name>
    <dbReference type="NCBI Taxonomy" id="373956"/>
    <lineage>
        <taxon>Eukaryota</taxon>
        <taxon>Metazoa</taxon>
        <taxon>Ecdysozoa</taxon>
        <taxon>Arthropoda</taxon>
        <taxon>Crustacea</taxon>
        <taxon>Multicrustacea</taxon>
        <taxon>Malacostraca</taxon>
        <taxon>Eumalacostraca</taxon>
        <taxon>Eucarida</taxon>
        <taxon>Decapoda</taxon>
        <taxon>Pleocyemata</taxon>
        <taxon>Caridea</taxon>
        <taxon>Atyoidea</taxon>
        <taxon>Atyidae</taxon>
        <taxon>Halocaridina</taxon>
    </lineage>
</organism>
<dbReference type="PANTHER" id="PTHR24253:SF176">
    <property type="entry name" value="CORIN, ISOFORM B"/>
    <property type="match status" value="1"/>
</dbReference>
<dbReference type="Pfam" id="PF00089">
    <property type="entry name" value="Trypsin"/>
    <property type="match status" value="1"/>
</dbReference>
<dbReference type="EC" id="3.4.21.1" evidence="3"/>
<dbReference type="InterPro" id="IPR033116">
    <property type="entry name" value="TRYPSIN_SER"/>
</dbReference>
<dbReference type="InterPro" id="IPR001254">
    <property type="entry name" value="Trypsin_dom"/>
</dbReference>
<dbReference type="PROSITE" id="PS00135">
    <property type="entry name" value="TRYPSIN_SER"/>
    <property type="match status" value="1"/>
</dbReference>
<dbReference type="EMBL" id="JAXCGZ010007987">
    <property type="protein sequence ID" value="KAK7078144.1"/>
    <property type="molecule type" value="Genomic_DNA"/>
</dbReference>
<dbReference type="GO" id="GO:0004252">
    <property type="term" value="F:serine-type endopeptidase activity"/>
    <property type="evidence" value="ECO:0007669"/>
    <property type="project" value="UniProtKB-EC"/>
</dbReference>
<name>A0AAN9A8K2_HALRR</name>
<evidence type="ECO:0000259" key="2">
    <source>
        <dbReference type="PROSITE" id="PS50240"/>
    </source>
</evidence>
<evidence type="ECO:0000313" key="4">
    <source>
        <dbReference type="Proteomes" id="UP001381693"/>
    </source>
</evidence>
<gene>
    <name evidence="3" type="primary">Tpsg1_1</name>
    <name evidence="3" type="ORF">SK128_000626</name>
</gene>
<sequence>GDDPKVLQEATQVVTNLNECAKNYSTLPPSQTEYPITQDHICAAAPGIDSCLGDSGGPVLVHIGTSWYQVGIVSFGYKCAVPGFPGVNTFVPSYTSWIYKKIKKDTCD</sequence>
<dbReference type="Proteomes" id="UP001381693">
    <property type="component" value="Unassembled WGS sequence"/>
</dbReference>
<dbReference type="InterPro" id="IPR043504">
    <property type="entry name" value="Peptidase_S1_PA_chymotrypsin"/>
</dbReference>
<dbReference type="PANTHER" id="PTHR24253">
    <property type="entry name" value="TRANSMEMBRANE PROTEASE SERINE"/>
    <property type="match status" value="1"/>
</dbReference>
<dbReference type="SUPFAM" id="SSF50494">
    <property type="entry name" value="Trypsin-like serine proteases"/>
    <property type="match status" value="1"/>
</dbReference>
<feature type="domain" description="Peptidase S1" evidence="2">
    <location>
        <begin position="1"/>
        <end position="103"/>
    </location>
</feature>
<comment type="caution">
    <text evidence="3">The sequence shown here is derived from an EMBL/GenBank/DDBJ whole genome shotgun (WGS) entry which is preliminary data.</text>
</comment>
<protein>
    <submittedName>
        <fullName evidence="3">Tryptase gamma</fullName>
        <ecNumber evidence="3">3.4.21.1</ecNumber>
    </submittedName>
</protein>
<keyword evidence="3" id="KW-0378">Hydrolase</keyword>
<feature type="non-terminal residue" evidence="3">
    <location>
        <position position="1"/>
    </location>
</feature>
<dbReference type="InterPro" id="IPR009003">
    <property type="entry name" value="Peptidase_S1_PA"/>
</dbReference>
<dbReference type="PROSITE" id="PS50240">
    <property type="entry name" value="TRYPSIN_DOM"/>
    <property type="match status" value="1"/>
</dbReference>
<evidence type="ECO:0000256" key="1">
    <source>
        <dbReference type="ARBA" id="ARBA00023157"/>
    </source>
</evidence>